<keyword evidence="1" id="KW-0732">Signal</keyword>
<dbReference type="AlphaFoldDB" id="A0A1H6KLH2"/>
<sequence>MKKLLILSLLIVGIMSIFSCSDNTSSIEELPAPNPDKTDNGRLVYAYKKIIAALRLTEELMAEIDQVVEF</sequence>
<dbReference type="RefSeq" id="WP_074717805.1">
    <property type="nucleotide sequence ID" value="NZ_FNWV01000009.1"/>
</dbReference>
<reference evidence="2 3" key="1">
    <citation type="submission" date="2016-10" db="EMBL/GenBank/DDBJ databases">
        <authorList>
            <person name="de Groot N.N."/>
        </authorList>
    </citation>
    <scope>NUCLEOTIDE SEQUENCE [LARGE SCALE GENOMIC DNA]</scope>
    <source>
        <strain evidence="2 3">YAD2003</strain>
    </source>
</reference>
<evidence type="ECO:0000256" key="1">
    <source>
        <dbReference type="SAM" id="SignalP"/>
    </source>
</evidence>
<gene>
    <name evidence="2" type="ORF">SAMN02910265_02449</name>
</gene>
<dbReference type="Proteomes" id="UP000183190">
    <property type="component" value="Unassembled WGS sequence"/>
</dbReference>
<feature type="chain" id="PRO_5038639095" evidence="1">
    <location>
        <begin position="20"/>
        <end position="70"/>
    </location>
</feature>
<protein>
    <submittedName>
        <fullName evidence="2">Uncharacterized protein</fullName>
    </submittedName>
</protein>
<name>A0A1H6KLH2_RUMFL</name>
<evidence type="ECO:0000313" key="3">
    <source>
        <dbReference type="Proteomes" id="UP000183190"/>
    </source>
</evidence>
<organism evidence="2 3">
    <name type="scientific">Ruminococcus flavefaciens</name>
    <dbReference type="NCBI Taxonomy" id="1265"/>
    <lineage>
        <taxon>Bacteria</taxon>
        <taxon>Bacillati</taxon>
        <taxon>Bacillota</taxon>
        <taxon>Clostridia</taxon>
        <taxon>Eubacteriales</taxon>
        <taxon>Oscillospiraceae</taxon>
        <taxon>Ruminococcus</taxon>
    </lineage>
</organism>
<accession>A0A1H6KLH2</accession>
<evidence type="ECO:0000313" key="2">
    <source>
        <dbReference type="EMBL" id="SEH74574.1"/>
    </source>
</evidence>
<dbReference type="PROSITE" id="PS51257">
    <property type="entry name" value="PROKAR_LIPOPROTEIN"/>
    <property type="match status" value="1"/>
</dbReference>
<dbReference type="EMBL" id="FNWV01000009">
    <property type="protein sequence ID" value="SEH74574.1"/>
    <property type="molecule type" value="Genomic_DNA"/>
</dbReference>
<feature type="signal peptide" evidence="1">
    <location>
        <begin position="1"/>
        <end position="19"/>
    </location>
</feature>
<proteinExistence type="predicted"/>